<evidence type="ECO:0000259" key="4">
    <source>
        <dbReference type="PROSITE" id="PS50893"/>
    </source>
</evidence>
<dbReference type="InterPro" id="IPR015854">
    <property type="entry name" value="ABC_transpr_LolD-like"/>
</dbReference>
<evidence type="ECO:0000256" key="2">
    <source>
        <dbReference type="ARBA" id="ARBA00022840"/>
    </source>
</evidence>
<feature type="transmembrane region" description="Helical" evidence="3">
    <location>
        <begin position="511"/>
        <end position="529"/>
    </location>
</feature>
<dbReference type="PROSITE" id="PS50893">
    <property type="entry name" value="ABC_TRANSPORTER_2"/>
    <property type="match status" value="1"/>
</dbReference>
<keyword evidence="3" id="KW-0472">Membrane</keyword>
<dbReference type="SMART" id="SM00382">
    <property type="entry name" value="AAA"/>
    <property type="match status" value="1"/>
</dbReference>
<name>A0A4R3YGP6_9FIRM</name>
<keyword evidence="2" id="KW-0067">ATP-binding</keyword>
<sequence>MELELINVDKAFSGHVVFKNLNFDFSKCGLYVISGKSGCGKSTLLNILAGYENIDAGKRCVDSSVLIACIFQSYELIEELNVYDNIYLTKDRSLSFDFIEELGLTELLSRYPKELSQGQKQRVGIARALACCPQVIICDEPTESLDIENKERVLNLLKKLSQDCVVIVATHDISMLQDYADYHYVIEDNSLILQTQKQQAPTLTVEERKTSYHELKRIIHQMIHKRTMIQTLFLSLLIIFQIITFQINGILFQEKTSYQVINQNSLYVKTNGMNPDSLYKYGEIRPILNFDTLNLNNKIYKMNIYPLPTTSQNQLKNNQILINQNTAKVLMNEWQVNQESLINHQILLSYQMGSQIYQIECTIKDIIEEDLKDVKQIYYSYDGINSLLKQKRFSKEYPTQYDYLMKKGESFEIQCSSTQVQDYYQVLKGKSKLTVNHSIFTSLHQNQGQKDLYYVLFMIVQIILLAVSIIYIVYMTYQDTKKNQVGLSIIHASGVDLQLIKKRYFIEKLKYLLIVFISALFVCLILEWQFHQTKRSLICGLFVGVILCFYVLIFYIRLSKLHKNQISILLKDNKDE</sequence>
<feature type="transmembrane region" description="Helical" evidence="3">
    <location>
        <begin position="535"/>
        <end position="556"/>
    </location>
</feature>
<protein>
    <submittedName>
        <fullName evidence="5">ABC-type lipoprotein export system ATPase subunit</fullName>
    </submittedName>
</protein>
<evidence type="ECO:0000256" key="1">
    <source>
        <dbReference type="ARBA" id="ARBA00022741"/>
    </source>
</evidence>
<dbReference type="Proteomes" id="UP000295515">
    <property type="component" value="Unassembled WGS sequence"/>
</dbReference>
<dbReference type="GO" id="GO:0005524">
    <property type="term" value="F:ATP binding"/>
    <property type="evidence" value="ECO:0007669"/>
    <property type="project" value="UniProtKB-KW"/>
</dbReference>
<dbReference type="GO" id="GO:0005886">
    <property type="term" value="C:plasma membrane"/>
    <property type="evidence" value="ECO:0007669"/>
    <property type="project" value="TreeGrafter"/>
</dbReference>
<feature type="transmembrane region" description="Helical" evidence="3">
    <location>
        <begin position="452"/>
        <end position="474"/>
    </location>
</feature>
<dbReference type="GeneID" id="98916756"/>
<dbReference type="InterPro" id="IPR003593">
    <property type="entry name" value="AAA+_ATPase"/>
</dbReference>
<keyword evidence="6" id="KW-1185">Reference proteome</keyword>
<dbReference type="RefSeq" id="WP_066443563.1">
    <property type="nucleotide sequence ID" value="NZ_JANKBF010000029.1"/>
</dbReference>
<organism evidence="5 6">
    <name type="scientific">Longibaculum muris</name>
    <dbReference type="NCBI Taxonomy" id="1796628"/>
    <lineage>
        <taxon>Bacteria</taxon>
        <taxon>Bacillati</taxon>
        <taxon>Bacillota</taxon>
        <taxon>Erysipelotrichia</taxon>
        <taxon>Erysipelotrichales</taxon>
        <taxon>Coprobacillaceae</taxon>
        <taxon>Longibaculum</taxon>
    </lineage>
</organism>
<evidence type="ECO:0000313" key="6">
    <source>
        <dbReference type="Proteomes" id="UP000295515"/>
    </source>
</evidence>
<dbReference type="InterPro" id="IPR017871">
    <property type="entry name" value="ABC_transporter-like_CS"/>
</dbReference>
<proteinExistence type="predicted"/>
<dbReference type="InterPro" id="IPR003439">
    <property type="entry name" value="ABC_transporter-like_ATP-bd"/>
</dbReference>
<accession>A0A4R3YGP6</accession>
<dbReference type="PANTHER" id="PTHR24220">
    <property type="entry name" value="IMPORT ATP-BINDING PROTEIN"/>
    <property type="match status" value="1"/>
</dbReference>
<dbReference type="InterPro" id="IPR027417">
    <property type="entry name" value="P-loop_NTPase"/>
</dbReference>
<evidence type="ECO:0000256" key="3">
    <source>
        <dbReference type="SAM" id="Phobius"/>
    </source>
</evidence>
<comment type="caution">
    <text evidence="5">The sequence shown here is derived from an EMBL/GenBank/DDBJ whole genome shotgun (WGS) entry which is preliminary data.</text>
</comment>
<reference evidence="5 6" key="1">
    <citation type="submission" date="2019-03" db="EMBL/GenBank/DDBJ databases">
        <title>Genomic Encyclopedia of Type Strains, Phase IV (KMG-IV): sequencing the most valuable type-strain genomes for metagenomic binning, comparative biology and taxonomic classification.</title>
        <authorList>
            <person name="Goeker M."/>
        </authorList>
    </citation>
    <scope>NUCLEOTIDE SEQUENCE [LARGE SCALE GENOMIC DNA]</scope>
    <source>
        <strain evidence="5 6">DSM 29487</strain>
    </source>
</reference>
<dbReference type="SUPFAM" id="SSF52540">
    <property type="entry name" value="P-loop containing nucleoside triphosphate hydrolases"/>
    <property type="match status" value="1"/>
</dbReference>
<dbReference type="PROSITE" id="PS00211">
    <property type="entry name" value="ABC_TRANSPORTER_1"/>
    <property type="match status" value="1"/>
</dbReference>
<keyword evidence="3" id="KW-0812">Transmembrane</keyword>
<dbReference type="Pfam" id="PF00005">
    <property type="entry name" value="ABC_tran"/>
    <property type="match status" value="1"/>
</dbReference>
<keyword evidence="1" id="KW-0547">Nucleotide-binding</keyword>
<keyword evidence="3" id="KW-1133">Transmembrane helix</keyword>
<feature type="transmembrane region" description="Helical" evidence="3">
    <location>
        <begin position="232"/>
        <end position="252"/>
    </location>
</feature>
<dbReference type="GO" id="GO:0022857">
    <property type="term" value="F:transmembrane transporter activity"/>
    <property type="evidence" value="ECO:0007669"/>
    <property type="project" value="TreeGrafter"/>
</dbReference>
<keyword evidence="5" id="KW-0449">Lipoprotein</keyword>
<dbReference type="GO" id="GO:0016887">
    <property type="term" value="F:ATP hydrolysis activity"/>
    <property type="evidence" value="ECO:0007669"/>
    <property type="project" value="InterPro"/>
</dbReference>
<evidence type="ECO:0000313" key="5">
    <source>
        <dbReference type="EMBL" id="TCV91191.1"/>
    </source>
</evidence>
<dbReference type="PANTHER" id="PTHR24220:SF659">
    <property type="entry name" value="TRANSPORTER, PUTATIVE-RELATED"/>
    <property type="match status" value="1"/>
</dbReference>
<dbReference type="AlphaFoldDB" id="A0A4R3YGP6"/>
<dbReference type="Gene3D" id="3.40.50.300">
    <property type="entry name" value="P-loop containing nucleotide triphosphate hydrolases"/>
    <property type="match status" value="1"/>
</dbReference>
<gene>
    <name evidence="5" type="ORF">EDD60_1346</name>
</gene>
<dbReference type="EMBL" id="SMCQ01000034">
    <property type="protein sequence ID" value="TCV91191.1"/>
    <property type="molecule type" value="Genomic_DNA"/>
</dbReference>
<feature type="domain" description="ABC transporter" evidence="4">
    <location>
        <begin position="3"/>
        <end position="213"/>
    </location>
</feature>